<gene>
    <name evidence="2" type="ORF">CPB83DRAFT_387232</name>
</gene>
<dbReference type="Gene3D" id="3.40.50.880">
    <property type="match status" value="1"/>
</dbReference>
<reference evidence="2" key="1">
    <citation type="submission" date="2020-11" db="EMBL/GenBank/DDBJ databases">
        <authorList>
            <consortium name="DOE Joint Genome Institute"/>
            <person name="Ahrendt S."/>
            <person name="Riley R."/>
            <person name="Andreopoulos W."/>
            <person name="Labutti K."/>
            <person name="Pangilinan J."/>
            <person name="Ruiz-Duenas F.J."/>
            <person name="Barrasa J.M."/>
            <person name="Sanchez-Garcia M."/>
            <person name="Camarero S."/>
            <person name="Miyauchi S."/>
            <person name="Serrano A."/>
            <person name="Linde D."/>
            <person name="Babiker R."/>
            <person name="Drula E."/>
            <person name="Ayuso-Fernandez I."/>
            <person name="Pacheco R."/>
            <person name="Padilla G."/>
            <person name="Ferreira P."/>
            <person name="Barriuso J."/>
            <person name="Kellner H."/>
            <person name="Castanera R."/>
            <person name="Alfaro M."/>
            <person name="Ramirez L."/>
            <person name="Pisabarro A.G."/>
            <person name="Kuo A."/>
            <person name="Tritt A."/>
            <person name="Lipzen A."/>
            <person name="He G."/>
            <person name="Yan M."/>
            <person name="Ng V."/>
            <person name="Cullen D."/>
            <person name="Martin F."/>
            <person name="Rosso M.-N."/>
            <person name="Henrissat B."/>
            <person name="Hibbett D."/>
            <person name="Martinez A.T."/>
            <person name="Grigoriev I.V."/>
        </authorList>
    </citation>
    <scope>NUCLEOTIDE SEQUENCE</scope>
    <source>
        <strain evidence="2">CBS 506.95</strain>
    </source>
</reference>
<dbReference type="InterPro" id="IPR002818">
    <property type="entry name" value="DJ-1/PfpI"/>
</dbReference>
<proteinExistence type="predicted"/>
<comment type="caution">
    <text evidence="2">The sequence shown here is derived from an EMBL/GenBank/DDBJ whole genome shotgun (WGS) entry which is preliminary data.</text>
</comment>
<dbReference type="AlphaFoldDB" id="A0A9P6JNS3"/>
<dbReference type="SUPFAM" id="SSF52317">
    <property type="entry name" value="Class I glutamine amidotransferase-like"/>
    <property type="match status" value="1"/>
</dbReference>
<dbReference type="PANTHER" id="PTHR43130:SF7">
    <property type="entry name" value="DJ-1_PFPI DOMAIN-CONTAINING PROTEIN"/>
    <property type="match status" value="1"/>
</dbReference>
<protein>
    <submittedName>
        <fullName evidence="2">Class I glutamine amidotransferase-like protein</fullName>
    </submittedName>
</protein>
<organism evidence="2 3">
    <name type="scientific">Crepidotus variabilis</name>
    <dbReference type="NCBI Taxonomy" id="179855"/>
    <lineage>
        <taxon>Eukaryota</taxon>
        <taxon>Fungi</taxon>
        <taxon>Dikarya</taxon>
        <taxon>Basidiomycota</taxon>
        <taxon>Agaricomycotina</taxon>
        <taxon>Agaricomycetes</taxon>
        <taxon>Agaricomycetidae</taxon>
        <taxon>Agaricales</taxon>
        <taxon>Agaricineae</taxon>
        <taxon>Crepidotaceae</taxon>
        <taxon>Crepidotus</taxon>
    </lineage>
</organism>
<evidence type="ECO:0000313" key="3">
    <source>
        <dbReference type="Proteomes" id="UP000807306"/>
    </source>
</evidence>
<dbReference type="Pfam" id="PF01965">
    <property type="entry name" value="DJ-1_PfpI"/>
    <property type="match status" value="1"/>
</dbReference>
<dbReference type="InterPro" id="IPR052158">
    <property type="entry name" value="INH-QAR"/>
</dbReference>
<accession>A0A9P6JNS3</accession>
<evidence type="ECO:0000313" key="2">
    <source>
        <dbReference type="EMBL" id="KAF9527702.1"/>
    </source>
</evidence>
<sequence>MPEQRTLSMGLLMLPGFQNIDAVGSVDWINSHSQDFLKALNLPSLLPAQLIAKAPIMKWHYISHSLEPVQASSGPLQTPTTTYAKCPKLDYLIVPGPDPFTNLPNGCGAFLTERFKELKGLFLVCTASIAIARSIDILDGYKITSNKAILKDIVNTPRYQELRKVKWVADKRWVVDGKVWSAAGVVACLDLAAELVRREVNAEVVETIKNMAQVTARSDTPDEFAYLLKGVQF</sequence>
<dbReference type="InterPro" id="IPR029062">
    <property type="entry name" value="Class_I_gatase-like"/>
</dbReference>
<feature type="domain" description="DJ-1/PfpI" evidence="1">
    <location>
        <begin position="57"/>
        <end position="197"/>
    </location>
</feature>
<dbReference type="OrthoDB" id="543156at2759"/>
<dbReference type="Proteomes" id="UP000807306">
    <property type="component" value="Unassembled WGS sequence"/>
</dbReference>
<name>A0A9P6JNS3_9AGAR</name>
<dbReference type="EMBL" id="MU157859">
    <property type="protein sequence ID" value="KAF9527702.1"/>
    <property type="molecule type" value="Genomic_DNA"/>
</dbReference>
<evidence type="ECO:0000259" key="1">
    <source>
        <dbReference type="Pfam" id="PF01965"/>
    </source>
</evidence>
<keyword evidence="3" id="KW-1185">Reference proteome</keyword>
<keyword evidence="2" id="KW-0315">Glutamine amidotransferase</keyword>
<dbReference type="PANTHER" id="PTHR43130">
    <property type="entry name" value="ARAC-FAMILY TRANSCRIPTIONAL REGULATOR"/>
    <property type="match status" value="1"/>
</dbReference>